<sequence length="1311" mass="141198">MAVGQHKPAAGRLRISIDRGGTFTDVHALVPGRSDIILKLLSVDPGNYQDAPTEGIRRVLEVATGKTLPRGELLDLTPIESLRMGTTVATNALLERKGARSALLITRGFKDLLVIGNQSRPNIFDLSVSKPDVLSEKVVEIDERITLEGYAENQNPEPIEESENVVRGITGEHVRIITKPDMEAVDAQLLQLKKEGYRSISVVLLHSYTYPHHENLIGNAAVKMGFSVALSSALQPMIKVVPRGMSATADAYLTPVIKNYIDSISSNFQGGLASNTTRVEFMQSDGGLVDFRKFSGLKAILSGPAGGVVGYSQTSYDAAEKVPVIGFDMGGTSTDVSRYSGTYDHVFETTTAGVSIQSPQLDINTVAAGGGSMLFWKNGLFVVGPESASAHPGPACYRKGGPLTVTDANLFLGRLLPEYFPKIFGPNENEPLDMAITGEKFAELTAVINEEQKSKGRIEFTPEEVALGFLNVADESMSRPIRALTEARGHNTAVHNLACFGGAGGQHACSVATVLGISRIIIHKYSSILSAYGMALADVVNEVQQPAADIFNDTTQDMFQSKLEALVQQSTDDLESQGFSGKDIHHELYLNMRHAGTSTPFMILKGEDWNFASEFEKRHLIEFGFLTKDKAILVDDIRVRSTGSSSNGKEKSPYMQVKEVVPKKVSEQKSQGISKVYFGSSKGSVDTPIYKLEDLEVGSQIKGPAMIIDKTQTIVLVPDAVANILERCVLIDLKEKPNVDVTFESNDTSINPIQLSIFGNRFMSIAEQMGRTLQKTSVSTNIKERLDFSCALFSPDGGLVANAPHVPVHLGSMQFAVRYQHKYWAGKLVEGDVLVSNHPTCGGTHLPDITVITPVFENGEIVFYVASRGHHADIGGSLPGSMPPTSTQLWQEGASIEAEKLVSGGHFNEERMIELLLKEPAKFEGCSGTRCLQDNLSDLRAQVAANQRGISLINGLIKEYGLKCVHNYMYAIQSTAEIAVRELLKTTSENLGSVLEAVDCMDDGTPIALKVTIDAAKGEAIFDFSGTGSEVFGNTNAPTAITHSAIIYCLRALIKSDIPLNQGCLNPIDIRIPAHSLLSPSKTAGVVGGNVLTSQRITDVILKAFRACAASQGCCNNLTFGTGGKGEDGNHVDGFGYYETIAGGVGAGPTWDGQSGLHTHMTNTRITDPEIFEKRYPCILREFSLRAGSGGTGLHRGGDGVVRDIEFLVPVQCSILSERRSHRPYGLEGGGPGALGRNDWVRQGEDGESRVNLGGKATVKMAKGDRIVINTPGGGAWGSATAEKVNTNGVQKEVFVAKGSVDRYKTRQETN</sequence>
<evidence type="ECO:0000256" key="1">
    <source>
        <dbReference type="ARBA" id="ARBA00010403"/>
    </source>
</evidence>
<dbReference type="InterPro" id="IPR049517">
    <property type="entry name" value="ACX-like_C"/>
</dbReference>
<feature type="domain" description="Acetophenone carboxylase-like C-terminal" evidence="5">
    <location>
        <begin position="650"/>
        <end position="735"/>
    </location>
</feature>
<dbReference type="OrthoDB" id="3643at2759"/>
<feature type="domain" description="Hydantoinase B/oxoprolinase" evidence="3">
    <location>
        <begin position="751"/>
        <end position="1279"/>
    </location>
</feature>
<dbReference type="eggNOG" id="KOG1939">
    <property type="taxonomic scope" value="Eukaryota"/>
</dbReference>
<dbReference type="PANTHER" id="PTHR11365">
    <property type="entry name" value="5-OXOPROLINASE RELATED"/>
    <property type="match status" value="1"/>
</dbReference>
<dbReference type="RefSeq" id="XP_024326915.1">
    <property type="nucleotide sequence ID" value="XM_024465729.1"/>
</dbReference>
<dbReference type="InterPro" id="IPR008040">
    <property type="entry name" value="Hydant_A_N"/>
</dbReference>
<evidence type="ECO:0000259" key="3">
    <source>
        <dbReference type="Pfam" id="PF02538"/>
    </source>
</evidence>
<dbReference type="PANTHER" id="PTHR11365:SF2">
    <property type="entry name" value="5-OXOPROLINASE"/>
    <property type="match status" value="1"/>
</dbReference>
<gene>
    <name evidence="6" type="ORF">VC83_02059</name>
</gene>
<evidence type="ECO:0000259" key="5">
    <source>
        <dbReference type="Pfam" id="PF19278"/>
    </source>
</evidence>
<protein>
    <recommendedName>
        <fullName evidence="7">5-oxoprolinase</fullName>
    </recommendedName>
</protein>
<dbReference type="VEuPathDB" id="FungiDB:GMDG_01441"/>
<name>A0A177AK24_9PEZI</name>
<accession>A0A177AK24</accession>
<dbReference type="Proteomes" id="UP000077154">
    <property type="component" value="Unassembled WGS sequence"/>
</dbReference>
<dbReference type="InterPro" id="IPR002821">
    <property type="entry name" value="Hydantoinase_A"/>
</dbReference>
<evidence type="ECO:0000313" key="6">
    <source>
        <dbReference type="EMBL" id="OAF61641.1"/>
    </source>
</evidence>
<dbReference type="EMBL" id="KV441389">
    <property type="protein sequence ID" value="OAF61641.1"/>
    <property type="molecule type" value="Genomic_DNA"/>
</dbReference>
<proteinExistence type="inferred from homology"/>
<dbReference type="Pfam" id="PF19278">
    <property type="entry name" value="Hydant_A_C"/>
    <property type="match status" value="1"/>
</dbReference>
<dbReference type="GO" id="GO:0005829">
    <property type="term" value="C:cytosol"/>
    <property type="evidence" value="ECO:0007669"/>
    <property type="project" value="TreeGrafter"/>
</dbReference>
<dbReference type="GO" id="GO:0006749">
    <property type="term" value="P:glutathione metabolic process"/>
    <property type="evidence" value="ECO:0007669"/>
    <property type="project" value="TreeGrafter"/>
</dbReference>
<reference evidence="6" key="1">
    <citation type="submission" date="2016-03" db="EMBL/GenBank/DDBJ databases">
        <title>Updated assembly of Pseudogymnoascus destructans, the fungus causing white-nose syndrome of bats.</title>
        <authorList>
            <person name="Palmer J.M."/>
            <person name="Drees K.P."/>
            <person name="Foster J.T."/>
            <person name="Lindner D.L."/>
        </authorList>
    </citation>
    <scope>NUCLEOTIDE SEQUENCE [LARGE SCALE GENOMIC DNA]</scope>
    <source>
        <strain evidence="6">20631-21</strain>
    </source>
</reference>
<feature type="domain" description="Hydantoinase A/oxoprolinase" evidence="2">
    <location>
        <begin position="243"/>
        <end position="542"/>
    </location>
</feature>
<evidence type="ECO:0000259" key="4">
    <source>
        <dbReference type="Pfam" id="PF05378"/>
    </source>
</evidence>
<feature type="domain" description="Hydantoinase/oxoprolinase N-terminal" evidence="4">
    <location>
        <begin position="14"/>
        <end position="224"/>
    </location>
</feature>
<dbReference type="GeneID" id="36285145"/>
<organism evidence="6">
    <name type="scientific">Pseudogymnoascus destructans</name>
    <dbReference type="NCBI Taxonomy" id="655981"/>
    <lineage>
        <taxon>Eukaryota</taxon>
        <taxon>Fungi</taxon>
        <taxon>Dikarya</taxon>
        <taxon>Ascomycota</taxon>
        <taxon>Pezizomycotina</taxon>
        <taxon>Leotiomycetes</taxon>
        <taxon>Thelebolales</taxon>
        <taxon>Thelebolaceae</taxon>
        <taxon>Pseudogymnoascus</taxon>
    </lineage>
</organism>
<dbReference type="InterPro" id="IPR045079">
    <property type="entry name" value="Oxoprolinase-like"/>
</dbReference>
<dbReference type="Pfam" id="PF02538">
    <property type="entry name" value="Hydantoinase_B"/>
    <property type="match status" value="1"/>
</dbReference>
<comment type="similarity">
    <text evidence="1">Belongs to the oxoprolinase family.</text>
</comment>
<evidence type="ECO:0000259" key="2">
    <source>
        <dbReference type="Pfam" id="PF01968"/>
    </source>
</evidence>
<dbReference type="InterPro" id="IPR003692">
    <property type="entry name" value="Hydantoinase_B"/>
</dbReference>
<dbReference type="Pfam" id="PF05378">
    <property type="entry name" value="Hydant_A_N"/>
    <property type="match status" value="1"/>
</dbReference>
<evidence type="ECO:0008006" key="7">
    <source>
        <dbReference type="Google" id="ProtNLM"/>
    </source>
</evidence>
<dbReference type="GO" id="GO:0017168">
    <property type="term" value="F:5-oxoprolinase (ATP-hydrolyzing) activity"/>
    <property type="evidence" value="ECO:0007669"/>
    <property type="project" value="TreeGrafter"/>
</dbReference>
<dbReference type="Pfam" id="PF01968">
    <property type="entry name" value="Hydantoinase_A"/>
    <property type="match status" value="1"/>
</dbReference>